<evidence type="ECO:0000313" key="2">
    <source>
        <dbReference type="EMBL" id="KAJ1084130.1"/>
    </source>
</evidence>
<proteinExistence type="predicted"/>
<reference evidence="2" key="1">
    <citation type="journal article" date="2022" name="bioRxiv">
        <title>Sequencing and chromosome-scale assembly of the giantPleurodeles waltlgenome.</title>
        <authorList>
            <person name="Brown T."/>
            <person name="Elewa A."/>
            <person name="Iarovenko S."/>
            <person name="Subramanian E."/>
            <person name="Araus A.J."/>
            <person name="Petzold A."/>
            <person name="Susuki M."/>
            <person name="Suzuki K.-i.T."/>
            <person name="Hayashi T."/>
            <person name="Toyoda A."/>
            <person name="Oliveira C."/>
            <person name="Osipova E."/>
            <person name="Leigh N.D."/>
            <person name="Simon A."/>
            <person name="Yun M.H."/>
        </authorList>
    </citation>
    <scope>NUCLEOTIDE SEQUENCE</scope>
    <source>
        <strain evidence="2">20211129_DDA</strain>
        <tissue evidence="2">Liver</tissue>
    </source>
</reference>
<dbReference type="EMBL" id="JANPWB010000016">
    <property type="protein sequence ID" value="KAJ1084130.1"/>
    <property type="molecule type" value="Genomic_DNA"/>
</dbReference>
<dbReference type="Proteomes" id="UP001066276">
    <property type="component" value="Chromosome 12"/>
</dbReference>
<evidence type="ECO:0000313" key="3">
    <source>
        <dbReference type="Proteomes" id="UP001066276"/>
    </source>
</evidence>
<feature type="region of interest" description="Disordered" evidence="1">
    <location>
        <begin position="59"/>
        <end position="82"/>
    </location>
</feature>
<accession>A0AAV7L129</accession>
<comment type="caution">
    <text evidence="2">The sequence shown here is derived from an EMBL/GenBank/DDBJ whole genome shotgun (WGS) entry which is preliminary data.</text>
</comment>
<protein>
    <recommendedName>
        <fullName evidence="4">Prolactin receptor</fullName>
    </recommendedName>
</protein>
<gene>
    <name evidence="2" type="ORF">NDU88_004283</name>
</gene>
<dbReference type="AlphaFoldDB" id="A0AAV7L129"/>
<evidence type="ECO:0000256" key="1">
    <source>
        <dbReference type="SAM" id="MobiDB-lite"/>
    </source>
</evidence>
<keyword evidence="3" id="KW-1185">Reference proteome</keyword>
<organism evidence="2 3">
    <name type="scientific">Pleurodeles waltl</name>
    <name type="common">Iberian ribbed newt</name>
    <dbReference type="NCBI Taxonomy" id="8319"/>
    <lineage>
        <taxon>Eukaryota</taxon>
        <taxon>Metazoa</taxon>
        <taxon>Chordata</taxon>
        <taxon>Craniata</taxon>
        <taxon>Vertebrata</taxon>
        <taxon>Euteleostomi</taxon>
        <taxon>Amphibia</taxon>
        <taxon>Batrachia</taxon>
        <taxon>Caudata</taxon>
        <taxon>Salamandroidea</taxon>
        <taxon>Salamandridae</taxon>
        <taxon>Pleurodelinae</taxon>
        <taxon>Pleurodeles</taxon>
    </lineage>
</organism>
<name>A0AAV7L129_PLEWA</name>
<evidence type="ECO:0008006" key="4">
    <source>
        <dbReference type="Google" id="ProtNLM"/>
    </source>
</evidence>
<sequence>MWPLSRIAQSTAEMPDIFSEADPLGTKEEQEYMMSKSLSSWPIKQVLNISTLIPEYSEEFSQKEKDTPSTSVGSGPPVKAMPCVRTVDIPTTTPKRLHAGAVHGTSGGRTLTPVLKLLLPSD</sequence>